<name>A0ABQ9QR61_9PEZI</name>
<feature type="region of interest" description="Disordered" evidence="4">
    <location>
        <begin position="17"/>
        <end position="62"/>
    </location>
</feature>
<dbReference type="PANTHER" id="PTHR24126:SF14">
    <property type="entry name" value="ANK_REP_REGION DOMAIN-CONTAINING PROTEIN"/>
    <property type="match status" value="1"/>
</dbReference>
<sequence>MSEASLTVEAVGAELREAARSTVGEPGGVQEPGNSIDGQLSDSKSNPGGATDQLQSPLSQHLQTMASPEAMADLKTLREIINADIPKVNVQDSITKVSPLHIAAKRGLVSAIGVLLKAGARLAVQDREGATPFFTATEAEQADVMEELLKPRLGIDDVESPLEIRDNSGRTPLLLASINGFLEGAKLLIDAGANRNAQTFESKSTPLIAASSWGYEDVVEALLDHDSSNPSRRADLNLQNADGATALHVAIIEGRHEIAELLLNVGVDVTIKDNNGQSTLHLASRQGHQSVVNGLLGMKANVDNYDRDGRTPLHIAIDSLQKVQSKLSLGLFRWAGLKEEDLSEARPQTAQYIAIIQLLLAHGARPVARTAENETALHFAIACGELSILNGIIGEMKPDDFFIRNRKGQTALSSLFQLKGQKRAVAMETFAKLSPMKIAKFDTGDELDNALYWAANDSMSHDVVRLILKYKNILRDPPLARGHKQLLDYNIPQPKIEVSLKGVLGDYEAHIVQFNEVKGIPRTLQAKRPISEVIYEVGPAEIMQTGITMQKAMLTAVANLNGDYIEVEPACDFTWVHLPTTNDLLTRILKDEECCPRQYYEAKSFFQDSWIEVPDGKSESRIMRPRTVIRQSTKQVDCRRQDPGEGNNNPEVNLTKLDRRKACRHLEEIEIEDRQGWKPKELGVESKENGRGTSNPDFDISSAIYMPYLCFSVNLDKGQKKFQNLLAAYPKSIVHRSPTLDEWYYHFAGDQESVKDRDKRNESQVITRYSKGGKSSGQNEKNEEHSEGSSQSGEIELIRVNQIWMWTIGNKWLITANSCFFGESDGALVQDVLDQLNKQAEYGGRKSQPGSAVEMSRLIVEHCIGSYDRRPKLEGQLVDSKTFPISTFHSVNQKDPLAVKELSIGQIYSNHMNKVAYTLSNDIKDVRDELNILKSVAQYQEIVQTRLAANPVKDGELSAAYVVKNIKELDIVADRIQSALSQYEK</sequence>
<dbReference type="Gene3D" id="1.25.40.20">
    <property type="entry name" value="Ankyrin repeat-containing domain"/>
    <property type="match status" value="4"/>
</dbReference>
<dbReference type="GeneID" id="85413990"/>
<evidence type="ECO:0000256" key="4">
    <source>
        <dbReference type="SAM" id="MobiDB-lite"/>
    </source>
</evidence>
<feature type="repeat" description="ANK" evidence="3">
    <location>
        <begin position="168"/>
        <end position="200"/>
    </location>
</feature>
<feature type="repeat" description="ANK" evidence="3">
    <location>
        <begin position="242"/>
        <end position="274"/>
    </location>
</feature>
<evidence type="ECO:0000313" key="5">
    <source>
        <dbReference type="EMBL" id="KAK1482036.1"/>
    </source>
</evidence>
<dbReference type="PANTHER" id="PTHR24126">
    <property type="entry name" value="ANKYRIN REPEAT, PH AND SEC7 DOMAIN CONTAINING PROTEIN SECG-RELATED"/>
    <property type="match status" value="1"/>
</dbReference>
<feature type="repeat" description="ANK" evidence="3">
    <location>
        <begin position="95"/>
        <end position="127"/>
    </location>
</feature>
<keyword evidence="2 3" id="KW-0040">ANK repeat</keyword>
<dbReference type="SUPFAM" id="SSF48403">
    <property type="entry name" value="Ankyrin repeat"/>
    <property type="match status" value="1"/>
</dbReference>
<dbReference type="InterPro" id="IPR002110">
    <property type="entry name" value="Ankyrin_rpt"/>
</dbReference>
<gene>
    <name evidence="5" type="ORF">CTAM01_13750</name>
</gene>
<dbReference type="Proteomes" id="UP001227543">
    <property type="component" value="Unassembled WGS sequence"/>
</dbReference>
<evidence type="ECO:0008006" key="7">
    <source>
        <dbReference type="Google" id="ProtNLM"/>
    </source>
</evidence>
<feature type="repeat" description="ANK" evidence="3">
    <location>
        <begin position="275"/>
        <end position="307"/>
    </location>
</feature>
<evidence type="ECO:0000313" key="6">
    <source>
        <dbReference type="Proteomes" id="UP001227543"/>
    </source>
</evidence>
<evidence type="ECO:0000256" key="1">
    <source>
        <dbReference type="ARBA" id="ARBA00022737"/>
    </source>
</evidence>
<dbReference type="InterPro" id="IPR036770">
    <property type="entry name" value="Ankyrin_rpt-contain_sf"/>
</dbReference>
<comment type="caution">
    <text evidence="5">The sequence shown here is derived from an EMBL/GenBank/DDBJ whole genome shotgun (WGS) entry which is preliminary data.</text>
</comment>
<keyword evidence="1" id="KW-0677">Repeat</keyword>
<evidence type="ECO:0000256" key="3">
    <source>
        <dbReference type="PROSITE-ProRule" id="PRU00023"/>
    </source>
</evidence>
<dbReference type="RefSeq" id="XP_060375665.1">
    <property type="nucleotide sequence ID" value="XM_060529752.1"/>
</dbReference>
<dbReference type="PROSITE" id="PS50297">
    <property type="entry name" value="ANK_REP_REGION"/>
    <property type="match status" value="4"/>
</dbReference>
<keyword evidence="6" id="KW-1185">Reference proteome</keyword>
<proteinExistence type="predicted"/>
<evidence type="ECO:0000256" key="2">
    <source>
        <dbReference type="ARBA" id="ARBA00023043"/>
    </source>
</evidence>
<protein>
    <recommendedName>
        <fullName evidence="7">Ankyrin repeat protein</fullName>
    </recommendedName>
</protein>
<feature type="compositionally biased region" description="Polar residues" evidence="4">
    <location>
        <begin position="32"/>
        <end position="62"/>
    </location>
</feature>
<feature type="region of interest" description="Disordered" evidence="4">
    <location>
        <begin position="755"/>
        <end position="792"/>
    </location>
</feature>
<dbReference type="Pfam" id="PF12796">
    <property type="entry name" value="Ank_2"/>
    <property type="match status" value="3"/>
</dbReference>
<dbReference type="PROSITE" id="PS50088">
    <property type="entry name" value="ANK_REPEAT"/>
    <property type="match status" value="4"/>
</dbReference>
<dbReference type="SMART" id="SM00248">
    <property type="entry name" value="ANK"/>
    <property type="match status" value="9"/>
</dbReference>
<organism evidence="5 6">
    <name type="scientific">Colletotrichum tamarilloi</name>
    <dbReference type="NCBI Taxonomy" id="1209934"/>
    <lineage>
        <taxon>Eukaryota</taxon>
        <taxon>Fungi</taxon>
        <taxon>Dikarya</taxon>
        <taxon>Ascomycota</taxon>
        <taxon>Pezizomycotina</taxon>
        <taxon>Sordariomycetes</taxon>
        <taxon>Hypocreomycetidae</taxon>
        <taxon>Glomerellales</taxon>
        <taxon>Glomerellaceae</taxon>
        <taxon>Colletotrichum</taxon>
        <taxon>Colletotrichum acutatum species complex</taxon>
    </lineage>
</organism>
<reference evidence="5 6" key="1">
    <citation type="submission" date="2016-10" db="EMBL/GenBank/DDBJ databases">
        <title>The genome sequence of Colletotrichum fioriniae PJ7.</title>
        <authorList>
            <person name="Baroncelli R."/>
        </authorList>
    </citation>
    <scope>NUCLEOTIDE SEQUENCE [LARGE SCALE GENOMIC DNA]</scope>
    <source>
        <strain evidence="5 6">Tom-12</strain>
    </source>
</reference>
<feature type="region of interest" description="Disordered" evidence="4">
    <location>
        <begin position="632"/>
        <end position="652"/>
    </location>
</feature>
<accession>A0ABQ9QR61</accession>
<dbReference type="EMBL" id="MLFU01000104">
    <property type="protein sequence ID" value="KAK1482036.1"/>
    <property type="molecule type" value="Genomic_DNA"/>
</dbReference>